<dbReference type="SUPFAM" id="SSF161098">
    <property type="entry name" value="MetI-like"/>
    <property type="match status" value="1"/>
</dbReference>
<dbReference type="GO" id="GO:0055085">
    <property type="term" value="P:transmembrane transport"/>
    <property type="evidence" value="ECO:0007669"/>
    <property type="project" value="InterPro"/>
</dbReference>
<comment type="subcellular location">
    <subcellularLocation>
        <location evidence="7">Cell membrane</location>
        <topology evidence="7">Multi-pass membrane protein</topology>
    </subcellularLocation>
    <subcellularLocation>
        <location evidence="1">Membrane</location>
        <topology evidence="1">Multi-pass membrane protein</topology>
    </subcellularLocation>
</comment>
<dbReference type="FunFam" id="1.10.3720.10:FF:000001">
    <property type="entry name" value="Glycine betaine ABC transporter, permease"/>
    <property type="match status" value="1"/>
</dbReference>
<dbReference type="Proteomes" id="UP000295558">
    <property type="component" value="Unassembled WGS sequence"/>
</dbReference>
<dbReference type="STRING" id="1265846.PROCOU_01242"/>
<evidence type="ECO:0000256" key="3">
    <source>
        <dbReference type="ARBA" id="ARBA00022692"/>
    </source>
</evidence>
<keyword evidence="3 7" id="KW-0812">Transmembrane</keyword>
<name>A0A4R6ZNS0_9LIST</name>
<evidence type="ECO:0000256" key="2">
    <source>
        <dbReference type="ARBA" id="ARBA00022448"/>
    </source>
</evidence>
<dbReference type="GO" id="GO:0005886">
    <property type="term" value="C:plasma membrane"/>
    <property type="evidence" value="ECO:0007669"/>
    <property type="project" value="UniProtKB-SubCell"/>
</dbReference>
<keyword evidence="6 7" id="KW-0472">Membrane</keyword>
<gene>
    <name evidence="9" type="ORF">DFP96_103246</name>
</gene>
<dbReference type="InterPro" id="IPR051204">
    <property type="entry name" value="ABC_transp_perm/SBD"/>
</dbReference>
<comment type="caution">
    <text evidence="9">The sequence shown here is derived from an EMBL/GenBank/DDBJ whole genome shotgun (WGS) entry which is preliminary data.</text>
</comment>
<evidence type="ECO:0000256" key="1">
    <source>
        <dbReference type="ARBA" id="ARBA00004141"/>
    </source>
</evidence>
<dbReference type="EMBL" id="SNZK01000003">
    <property type="protein sequence ID" value="TDR54147.1"/>
    <property type="molecule type" value="Genomic_DNA"/>
</dbReference>
<keyword evidence="10" id="KW-1185">Reference proteome</keyword>
<dbReference type="GO" id="GO:0031460">
    <property type="term" value="P:glycine betaine transport"/>
    <property type="evidence" value="ECO:0007669"/>
    <property type="project" value="TreeGrafter"/>
</dbReference>
<dbReference type="GO" id="GO:0006950">
    <property type="term" value="P:response to stress"/>
    <property type="evidence" value="ECO:0007669"/>
    <property type="project" value="UniProtKB-ARBA"/>
</dbReference>
<dbReference type="OrthoDB" id="9801163at2"/>
<feature type="transmembrane region" description="Helical" evidence="7">
    <location>
        <begin position="137"/>
        <end position="159"/>
    </location>
</feature>
<feature type="transmembrane region" description="Helical" evidence="7">
    <location>
        <begin position="51"/>
        <end position="76"/>
    </location>
</feature>
<keyword evidence="2 7" id="KW-0813">Transport</keyword>
<evidence type="ECO:0000256" key="6">
    <source>
        <dbReference type="ARBA" id="ARBA00023136"/>
    </source>
</evidence>
<dbReference type="PANTHER" id="PTHR30177:SF28">
    <property type="entry name" value="CHOLINE TRANSPORT SYSTEM PERMEASE PROTEIN OPUBB"/>
    <property type="match status" value="1"/>
</dbReference>
<feature type="transmembrane region" description="Helical" evidence="7">
    <location>
        <begin position="179"/>
        <end position="198"/>
    </location>
</feature>
<dbReference type="AlphaFoldDB" id="A0A4R6ZNS0"/>
<organism evidence="9 10">
    <name type="scientific">Listeria rocourtiae</name>
    <dbReference type="NCBI Taxonomy" id="647910"/>
    <lineage>
        <taxon>Bacteria</taxon>
        <taxon>Bacillati</taxon>
        <taxon>Bacillota</taxon>
        <taxon>Bacilli</taxon>
        <taxon>Bacillales</taxon>
        <taxon>Listeriaceae</taxon>
        <taxon>Listeria</taxon>
    </lineage>
</organism>
<evidence type="ECO:0000256" key="5">
    <source>
        <dbReference type="ARBA" id="ARBA00023016"/>
    </source>
</evidence>
<dbReference type="InterPro" id="IPR035906">
    <property type="entry name" value="MetI-like_sf"/>
</dbReference>
<dbReference type="InterPro" id="IPR000515">
    <property type="entry name" value="MetI-like"/>
</dbReference>
<reference evidence="9 10" key="1">
    <citation type="submission" date="2019-03" db="EMBL/GenBank/DDBJ databases">
        <title>Genomic Encyclopedia of Type Strains, Phase III (KMG-III): the genomes of soil and plant-associated and newly described type strains.</title>
        <authorList>
            <person name="Whitman W."/>
        </authorList>
    </citation>
    <scope>NUCLEOTIDE SEQUENCE [LARGE SCALE GENOMIC DNA]</scope>
    <source>
        <strain evidence="9 10">CECT 7972</strain>
    </source>
</reference>
<dbReference type="CDD" id="cd06261">
    <property type="entry name" value="TM_PBP2"/>
    <property type="match status" value="1"/>
</dbReference>
<dbReference type="PANTHER" id="PTHR30177">
    <property type="entry name" value="GLYCINE BETAINE/L-PROLINE TRANSPORT SYSTEM PERMEASE PROTEIN PROW"/>
    <property type="match status" value="1"/>
</dbReference>
<dbReference type="RefSeq" id="WP_036069116.1">
    <property type="nucleotide sequence ID" value="NZ_JAASUO010000001.1"/>
</dbReference>
<evidence type="ECO:0000259" key="8">
    <source>
        <dbReference type="PROSITE" id="PS50928"/>
    </source>
</evidence>
<evidence type="ECO:0000313" key="9">
    <source>
        <dbReference type="EMBL" id="TDR54147.1"/>
    </source>
</evidence>
<dbReference type="Gene3D" id="1.10.3720.10">
    <property type="entry name" value="MetI-like"/>
    <property type="match status" value="1"/>
</dbReference>
<feature type="domain" description="ABC transmembrane type-1" evidence="8">
    <location>
        <begin position="19"/>
        <end position="198"/>
    </location>
</feature>
<accession>A0A4R6ZNS0</accession>
<protein>
    <submittedName>
        <fullName evidence="9">Osmoprotectant transport system permease protein</fullName>
    </submittedName>
</protein>
<feature type="transmembrane region" description="Helical" evidence="7">
    <location>
        <begin position="82"/>
        <end position="101"/>
    </location>
</feature>
<keyword evidence="4 7" id="KW-1133">Transmembrane helix</keyword>
<keyword evidence="5" id="KW-0346">Stress response</keyword>
<feature type="transmembrane region" description="Helical" evidence="7">
    <location>
        <begin position="23"/>
        <end position="44"/>
    </location>
</feature>
<evidence type="ECO:0000256" key="7">
    <source>
        <dbReference type="RuleBase" id="RU363032"/>
    </source>
</evidence>
<proteinExistence type="inferred from homology"/>
<dbReference type="Pfam" id="PF00528">
    <property type="entry name" value="BPD_transp_1"/>
    <property type="match status" value="1"/>
</dbReference>
<evidence type="ECO:0000256" key="4">
    <source>
        <dbReference type="ARBA" id="ARBA00022989"/>
    </source>
</evidence>
<sequence length="217" mass="23381">MDAITQFFQDNGHDLLVKTWEHLYISLSAVILGIVVAVPVGILLTRSPKIANFVIGIVSVLQTVPSLAILAFIIPILGVGKIPAIVALFIYSVLPIMRNTFIGVRGVDKNLIESGRGMGMTSWQLIKNVELPNSISVIMAGIRLSAVYIIAWATLASYIGAGGLGDFIFNGLNLYRPDLILGGAIPVTILALLVEFFLGKLEVRITPKAIRAAKENM</sequence>
<evidence type="ECO:0000313" key="10">
    <source>
        <dbReference type="Proteomes" id="UP000295558"/>
    </source>
</evidence>
<comment type="similarity">
    <text evidence="7">Belongs to the binding-protein-dependent transport system permease family.</text>
</comment>
<dbReference type="PROSITE" id="PS50928">
    <property type="entry name" value="ABC_TM1"/>
    <property type="match status" value="1"/>
</dbReference>